<dbReference type="InterPro" id="IPR006317">
    <property type="entry name" value="Ubiquinol_cyt_c_Rdtase_Fe-S-su"/>
</dbReference>
<dbReference type="GO" id="GO:0005743">
    <property type="term" value="C:mitochondrial inner membrane"/>
    <property type="evidence" value="ECO:0007669"/>
    <property type="project" value="UniProtKB-SubCell"/>
</dbReference>
<evidence type="ECO:0000256" key="4">
    <source>
        <dbReference type="ARBA" id="ARBA00022714"/>
    </source>
</evidence>
<dbReference type="SUPFAM" id="SSF81502">
    <property type="entry name" value="ISP transmembrane anchor"/>
    <property type="match status" value="1"/>
</dbReference>
<dbReference type="Pfam" id="PF02921">
    <property type="entry name" value="UCR_TM"/>
    <property type="match status" value="1"/>
</dbReference>
<evidence type="ECO:0000256" key="7">
    <source>
        <dbReference type="ARBA" id="ARBA00023004"/>
    </source>
</evidence>
<dbReference type="EMBL" id="CATQJL010000305">
    <property type="protein sequence ID" value="CAJ0602922.1"/>
    <property type="molecule type" value="Genomic_DNA"/>
</dbReference>
<keyword evidence="10" id="KW-1015">Disulfide bond</keyword>
<evidence type="ECO:0000256" key="12">
    <source>
        <dbReference type="RuleBase" id="RU004495"/>
    </source>
</evidence>
<keyword evidence="11" id="KW-0249">Electron transport</keyword>
<dbReference type="FunFam" id="2.102.10.10:FF:000001">
    <property type="entry name" value="Cytochrome b-c1 complex subunit Rieske, mitochondrial"/>
    <property type="match status" value="1"/>
</dbReference>
<evidence type="ECO:0000256" key="3">
    <source>
        <dbReference type="ARBA" id="ARBA00022692"/>
    </source>
</evidence>
<dbReference type="GO" id="GO:0008121">
    <property type="term" value="F:quinol-cytochrome-c reductase activity"/>
    <property type="evidence" value="ECO:0007669"/>
    <property type="project" value="UniProtKB-EC"/>
</dbReference>
<dbReference type="PANTHER" id="PTHR10134">
    <property type="entry name" value="CYTOCHROME B-C1 COMPLEX SUBUNIT RIESKE, MITOCHONDRIAL"/>
    <property type="match status" value="1"/>
</dbReference>
<keyword evidence="7" id="KW-0408">Iron</keyword>
<feature type="compositionally biased region" description="Basic and acidic residues" evidence="13">
    <location>
        <begin position="1"/>
        <end position="13"/>
    </location>
</feature>
<comment type="similarity">
    <text evidence="2">Belongs to the Rieske iron-sulfur protein family.</text>
</comment>
<dbReference type="InterPro" id="IPR004192">
    <property type="entry name" value="Rieske_TM"/>
</dbReference>
<comment type="subcellular location">
    <subcellularLocation>
        <location evidence="1">Membrane</location>
        <topology evidence="1">Single-pass membrane protein</topology>
    </subcellularLocation>
    <subcellularLocation>
        <location evidence="12">Mitochondrion inner membrane</location>
    </subcellularLocation>
</comment>
<keyword evidence="5" id="KW-0479">Metal-binding</keyword>
<dbReference type="Pfam" id="PF00355">
    <property type="entry name" value="Rieske"/>
    <property type="match status" value="1"/>
</dbReference>
<dbReference type="InterPro" id="IPR017941">
    <property type="entry name" value="Rieske_2Fe-2S"/>
</dbReference>
<evidence type="ECO:0000256" key="13">
    <source>
        <dbReference type="SAM" id="MobiDB-lite"/>
    </source>
</evidence>
<evidence type="ECO:0000313" key="15">
    <source>
        <dbReference type="EMBL" id="CAJ0602922.1"/>
    </source>
</evidence>
<name>A0AA36H396_CYLNA</name>
<sequence>MRSHLRLEREARNSHIHHSPCSGAEMASSLRVCQKLPSSLANGIVNAHARRLVHTDIKFPDMSQFRRDSTLDINKAARESEDERRAFTHSILYGAGGAISLWAGKEMLQTMVYYKNMPADTLAIATTQIDTSEIPEGETRRYNFQGKPVFVRHRTQEEIAKEKDVNIANLRHPERDDERVQRAGWSVVMGICPHLGCVPIPNAGDYNGYFCPCHGGHFDTSGRIRKGPSPLNLEFSKIINFLNHQC</sequence>
<accession>A0AA36H396</accession>
<keyword evidence="16" id="KW-1185">Reference proteome</keyword>
<feature type="region of interest" description="Disordered" evidence="13">
    <location>
        <begin position="1"/>
        <end position="20"/>
    </location>
</feature>
<evidence type="ECO:0000256" key="9">
    <source>
        <dbReference type="ARBA" id="ARBA00023136"/>
    </source>
</evidence>
<keyword evidence="9" id="KW-0472">Membrane</keyword>
<keyword evidence="12" id="KW-0679">Respiratory chain</keyword>
<keyword evidence="3" id="KW-0812">Transmembrane</keyword>
<proteinExistence type="inferred from homology"/>
<dbReference type="NCBIfam" id="TIGR01416">
    <property type="entry name" value="Rieske_proteo"/>
    <property type="match status" value="1"/>
</dbReference>
<keyword evidence="12" id="KW-0496">Mitochondrion</keyword>
<dbReference type="Proteomes" id="UP001176961">
    <property type="component" value="Unassembled WGS sequence"/>
</dbReference>
<evidence type="ECO:0000256" key="6">
    <source>
        <dbReference type="ARBA" id="ARBA00022989"/>
    </source>
</evidence>
<keyword evidence="6" id="KW-1133">Transmembrane helix</keyword>
<evidence type="ECO:0000259" key="14">
    <source>
        <dbReference type="PROSITE" id="PS51296"/>
    </source>
</evidence>
<dbReference type="PROSITE" id="PS51296">
    <property type="entry name" value="RIESKE"/>
    <property type="match status" value="1"/>
</dbReference>
<evidence type="ECO:0000256" key="10">
    <source>
        <dbReference type="ARBA" id="ARBA00023157"/>
    </source>
</evidence>
<evidence type="ECO:0000256" key="5">
    <source>
        <dbReference type="ARBA" id="ARBA00022723"/>
    </source>
</evidence>
<keyword evidence="11" id="KW-0813">Transport</keyword>
<evidence type="ECO:0000256" key="11">
    <source>
        <dbReference type="RuleBase" id="RU004494"/>
    </source>
</evidence>
<dbReference type="InterPro" id="IPR037008">
    <property type="entry name" value="bc1_Rieske_TM_sf"/>
</dbReference>
<comment type="miscellaneous">
    <text evidence="11">The Rieske protein is a high potential 2Fe-2S protein.</text>
</comment>
<dbReference type="PRINTS" id="PR00162">
    <property type="entry name" value="RIESKE"/>
</dbReference>
<dbReference type="Gene3D" id="2.102.10.10">
    <property type="entry name" value="Rieske [2Fe-2S] iron-sulphur domain"/>
    <property type="match status" value="1"/>
</dbReference>
<dbReference type="InterPro" id="IPR014349">
    <property type="entry name" value="Rieske_Fe-S_prot"/>
</dbReference>
<dbReference type="Gene3D" id="1.20.5.270">
    <property type="entry name" value="Ubiquinol cytochrome reductase, transmembrane domain"/>
    <property type="match status" value="1"/>
</dbReference>
<dbReference type="EC" id="7.1.1.8" evidence="11"/>
<keyword evidence="8" id="KW-0411">Iron-sulfur</keyword>
<dbReference type="InterPro" id="IPR036922">
    <property type="entry name" value="Rieske_2Fe-2S_sf"/>
</dbReference>
<dbReference type="CDD" id="cd03470">
    <property type="entry name" value="Rieske_cytochrome_bc1"/>
    <property type="match status" value="1"/>
</dbReference>
<dbReference type="InterPro" id="IPR005805">
    <property type="entry name" value="Rieske_Fe-S_prot_C"/>
</dbReference>
<protein>
    <recommendedName>
        <fullName evidence="11">Cytochrome b-c1 complex subunit Rieske, mitochondrial</fullName>
        <ecNumber evidence="11">7.1.1.8</ecNumber>
    </recommendedName>
</protein>
<evidence type="ECO:0000313" key="16">
    <source>
        <dbReference type="Proteomes" id="UP001176961"/>
    </source>
</evidence>
<evidence type="ECO:0000256" key="1">
    <source>
        <dbReference type="ARBA" id="ARBA00004167"/>
    </source>
</evidence>
<feature type="domain" description="Rieske" evidence="14">
    <location>
        <begin position="152"/>
        <end position="234"/>
    </location>
</feature>
<gene>
    <name evidence="15" type="ORF">CYNAS_LOCUS14905</name>
</gene>
<dbReference type="SUPFAM" id="SSF50022">
    <property type="entry name" value="ISP domain"/>
    <property type="match status" value="1"/>
</dbReference>
<organism evidence="15 16">
    <name type="scientific">Cylicocyclus nassatus</name>
    <name type="common">Nematode worm</name>
    <dbReference type="NCBI Taxonomy" id="53992"/>
    <lineage>
        <taxon>Eukaryota</taxon>
        <taxon>Metazoa</taxon>
        <taxon>Ecdysozoa</taxon>
        <taxon>Nematoda</taxon>
        <taxon>Chromadorea</taxon>
        <taxon>Rhabditida</taxon>
        <taxon>Rhabditina</taxon>
        <taxon>Rhabditomorpha</taxon>
        <taxon>Strongyloidea</taxon>
        <taxon>Strongylidae</taxon>
        <taxon>Cylicocyclus</taxon>
    </lineage>
</organism>
<reference evidence="15" key="1">
    <citation type="submission" date="2023-07" db="EMBL/GenBank/DDBJ databases">
        <authorList>
            <consortium name="CYATHOMIX"/>
        </authorList>
    </citation>
    <scope>NUCLEOTIDE SEQUENCE</scope>
    <source>
        <strain evidence="15">N/A</strain>
    </source>
</reference>
<evidence type="ECO:0000256" key="8">
    <source>
        <dbReference type="ARBA" id="ARBA00023014"/>
    </source>
</evidence>
<evidence type="ECO:0000256" key="2">
    <source>
        <dbReference type="ARBA" id="ARBA00010651"/>
    </source>
</evidence>
<dbReference type="GO" id="GO:0051537">
    <property type="term" value="F:2 iron, 2 sulfur cluster binding"/>
    <property type="evidence" value="ECO:0007669"/>
    <property type="project" value="UniProtKB-KW"/>
</dbReference>
<keyword evidence="4" id="KW-0001">2Fe-2S</keyword>
<dbReference type="AlphaFoldDB" id="A0AA36H396"/>
<comment type="catalytic activity">
    <reaction evidence="11">
        <text>a quinol + 2 Fe(III)-[cytochrome c](out) = a quinone + 2 Fe(II)-[cytochrome c](out) + 2 H(+)(out)</text>
        <dbReference type="Rhea" id="RHEA:11484"/>
        <dbReference type="Rhea" id="RHEA-COMP:10350"/>
        <dbReference type="Rhea" id="RHEA-COMP:14399"/>
        <dbReference type="ChEBI" id="CHEBI:15378"/>
        <dbReference type="ChEBI" id="CHEBI:24646"/>
        <dbReference type="ChEBI" id="CHEBI:29033"/>
        <dbReference type="ChEBI" id="CHEBI:29034"/>
        <dbReference type="ChEBI" id="CHEBI:132124"/>
        <dbReference type="EC" id="7.1.1.8"/>
    </reaction>
</comment>
<comment type="caution">
    <text evidence="15">The sequence shown here is derived from an EMBL/GenBank/DDBJ whole genome shotgun (WGS) entry which is preliminary data.</text>
</comment>
<comment type="cofactor">
    <cofactor evidence="11">
        <name>[2Fe-2S] cluster</name>
        <dbReference type="ChEBI" id="CHEBI:190135"/>
    </cofactor>
    <text evidence="11">Binds 1 [2Fe-2S] cluster per subunit.</text>
</comment>
<dbReference type="GO" id="GO:0046872">
    <property type="term" value="F:metal ion binding"/>
    <property type="evidence" value="ECO:0007669"/>
    <property type="project" value="UniProtKB-KW"/>
</dbReference>